<keyword evidence="1" id="KW-1133">Transmembrane helix</keyword>
<dbReference type="Proteomes" id="UP000324800">
    <property type="component" value="Unassembled WGS sequence"/>
</dbReference>
<dbReference type="AlphaFoldDB" id="A0A5J4WT75"/>
<name>A0A5J4WT75_9EUKA</name>
<accession>A0A5J4WT75</accession>
<protein>
    <submittedName>
        <fullName evidence="2">Uncharacterized protein</fullName>
    </submittedName>
</protein>
<organism evidence="2 3">
    <name type="scientific">Streblomastix strix</name>
    <dbReference type="NCBI Taxonomy" id="222440"/>
    <lineage>
        <taxon>Eukaryota</taxon>
        <taxon>Metamonada</taxon>
        <taxon>Preaxostyla</taxon>
        <taxon>Oxymonadida</taxon>
        <taxon>Streblomastigidae</taxon>
        <taxon>Streblomastix</taxon>
    </lineage>
</organism>
<evidence type="ECO:0000313" key="2">
    <source>
        <dbReference type="EMBL" id="KAA6397319.1"/>
    </source>
</evidence>
<keyword evidence="1" id="KW-0472">Membrane</keyword>
<reference evidence="2 3" key="1">
    <citation type="submission" date="2019-03" db="EMBL/GenBank/DDBJ databases">
        <title>Single cell metagenomics reveals metabolic interactions within the superorganism composed of flagellate Streblomastix strix and complex community of Bacteroidetes bacteria on its surface.</title>
        <authorList>
            <person name="Treitli S.C."/>
            <person name="Kolisko M."/>
            <person name="Husnik F."/>
            <person name="Keeling P."/>
            <person name="Hampl V."/>
        </authorList>
    </citation>
    <scope>NUCLEOTIDE SEQUENCE [LARGE SCALE GENOMIC DNA]</scope>
    <source>
        <strain evidence="2">ST1C</strain>
    </source>
</reference>
<proteinExistence type="predicted"/>
<keyword evidence="1" id="KW-0812">Transmembrane</keyword>
<evidence type="ECO:0000313" key="3">
    <source>
        <dbReference type="Proteomes" id="UP000324800"/>
    </source>
</evidence>
<dbReference type="EMBL" id="SNRW01001206">
    <property type="protein sequence ID" value="KAA6397319.1"/>
    <property type="molecule type" value="Genomic_DNA"/>
</dbReference>
<sequence>MAILLSYPRNYVDSTIGLRKLQVVQAWRKIHKRAQYSPLEIGSSIFYLIQQCSLLFFIFFIVEFLYSLAKDFTGFNINILFIKLPYCGGSVRVMSEPINSDTIDIKFLEFGN</sequence>
<evidence type="ECO:0000256" key="1">
    <source>
        <dbReference type="SAM" id="Phobius"/>
    </source>
</evidence>
<gene>
    <name evidence="2" type="ORF">EZS28_007148</name>
</gene>
<comment type="caution">
    <text evidence="2">The sequence shown here is derived from an EMBL/GenBank/DDBJ whole genome shotgun (WGS) entry which is preliminary data.</text>
</comment>
<feature type="transmembrane region" description="Helical" evidence="1">
    <location>
        <begin position="45"/>
        <end position="66"/>
    </location>
</feature>